<keyword evidence="2" id="KW-1003">Cell membrane</keyword>
<reference evidence="8" key="1">
    <citation type="submission" date="2016-10" db="EMBL/GenBank/DDBJ databases">
        <title>Sequence of Gallionella enrichment culture.</title>
        <authorList>
            <person name="Poehlein A."/>
            <person name="Muehling M."/>
            <person name="Daniel R."/>
        </authorList>
    </citation>
    <scope>NUCLEOTIDE SEQUENCE</scope>
</reference>
<gene>
    <name evidence="8" type="ORF">GALL_283670</name>
</gene>
<name>A0A1J5RCK5_9ZZZZ</name>
<dbReference type="PANTHER" id="PTHR34187">
    <property type="entry name" value="FGR18P"/>
    <property type="match status" value="1"/>
</dbReference>
<evidence type="ECO:0000256" key="2">
    <source>
        <dbReference type="ARBA" id="ARBA00022475"/>
    </source>
</evidence>
<keyword evidence="4 6" id="KW-1133">Transmembrane helix</keyword>
<feature type="transmembrane region" description="Helical" evidence="6">
    <location>
        <begin position="107"/>
        <end position="128"/>
    </location>
</feature>
<evidence type="ECO:0000256" key="1">
    <source>
        <dbReference type="ARBA" id="ARBA00004651"/>
    </source>
</evidence>
<accession>A0A1J5RCK5</accession>
<dbReference type="InterPro" id="IPR003807">
    <property type="entry name" value="DUF202"/>
</dbReference>
<feature type="domain" description="DUF202" evidence="7">
    <location>
        <begin position="14"/>
        <end position="92"/>
    </location>
</feature>
<proteinExistence type="predicted"/>
<evidence type="ECO:0000256" key="6">
    <source>
        <dbReference type="SAM" id="Phobius"/>
    </source>
</evidence>
<dbReference type="InterPro" id="IPR052053">
    <property type="entry name" value="IM_YidH-like"/>
</dbReference>
<comment type="subcellular location">
    <subcellularLocation>
        <location evidence="1">Cell membrane</location>
        <topology evidence="1">Multi-pass membrane protein</topology>
    </subcellularLocation>
</comment>
<dbReference type="PANTHER" id="PTHR34187:SF2">
    <property type="entry name" value="DUF202 DOMAIN-CONTAINING PROTEIN"/>
    <property type="match status" value="1"/>
</dbReference>
<evidence type="ECO:0000256" key="3">
    <source>
        <dbReference type="ARBA" id="ARBA00022692"/>
    </source>
</evidence>
<comment type="caution">
    <text evidence="8">The sequence shown here is derived from an EMBL/GenBank/DDBJ whole genome shotgun (WGS) entry which is preliminary data.</text>
</comment>
<evidence type="ECO:0000259" key="7">
    <source>
        <dbReference type="Pfam" id="PF02656"/>
    </source>
</evidence>
<evidence type="ECO:0000256" key="5">
    <source>
        <dbReference type="ARBA" id="ARBA00023136"/>
    </source>
</evidence>
<sequence>MDDSNSTPTESDPRVFFAAERTLLAWLRTGITIIALGFVVSRFGLFVQLLATQLQGHAAAAHSSLPSALGTAFVLAGTSTILVATVQHRRFVTTLPQADLPRGYSPGFAILLSLLIGVLGIVLAGYLLTSQS</sequence>
<organism evidence="8">
    <name type="scientific">mine drainage metagenome</name>
    <dbReference type="NCBI Taxonomy" id="410659"/>
    <lineage>
        <taxon>unclassified sequences</taxon>
        <taxon>metagenomes</taxon>
        <taxon>ecological metagenomes</taxon>
    </lineage>
</organism>
<feature type="transmembrane region" description="Helical" evidence="6">
    <location>
        <begin position="23"/>
        <end position="47"/>
    </location>
</feature>
<dbReference type="Pfam" id="PF02656">
    <property type="entry name" value="DUF202"/>
    <property type="match status" value="1"/>
</dbReference>
<dbReference type="AlphaFoldDB" id="A0A1J5RCK5"/>
<evidence type="ECO:0000313" key="8">
    <source>
        <dbReference type="EMBL" id="OIQ89751.1"/>
    </source>
</evidence>
<keyword evidence="5 6" id="KW-0472">Membrane</keyword>
<feature type="transmembrane region" description="Helical" evidence="6">
    <location>
        <begin position="68"/>
        <end position="87"/>
    </location>
</feature>
<protein>
    <recommendedName>
        <fullName evidence="7">DUF202 domain-containing protein</fullName>
    </recommendedName>
</protein>
<dbReference type="GO" id="GO:0005886">
    <property type="term" value="C:plasma membrane"/>
    <property type="evidence" value="ECO:0007669"/>
    <property type="project" value="UniProtKB-SubCell"/>
</dbReference>
<dbReference type="EMBL" id="MLJW01000317">
    <property type="protein sequence ID" value="OIQ89751.1"/>
    <property type="molecule type" value="Genomic_DNA"/>
</dbReference>
<evidence type="ECO:0000256" key="4">
    <source>
        <dbReference type="ARBA" id="ARBA00022989"/>
    </source>
</evidence>
<keyword evidence="3 6" id="KW-0812">Transmembrane</keyword>